<dbReference type="STRING" id="561061.SAMN05660862_2016"/>
<proteinExistence type="predicted"/>
<dbReference type="RefSeq" id="WP_085472758.1">
    <property type="nucleotide sequence ID" value="NZ_FXAU01000003.1"/>
</dbReference>
<protein>
    <recommendedName>
        <fullName evidence="4">Esterase</fullName>
    </recommendedName>
</protein>
<name>A0A1X7JPI0_9SPHI</name>
<dbReference type="PANTHER" id="PTHR48098">
    <property type="entry name" value="ENTEROCHELIN ESTERASE-RELATED"/>
    <property type="match status" value="1"/>
</dbReference>
<keyword evidence="3" id="KW-1185">Reference proteome</keyword>
<dbReference type="Pfam" id="PF00756">
    <property type="entry name" value="Esterase"/>
    <property type="match status" value="1"/>
</dbReference>
<organism evidence="2 3">
    <name type="scientific">Sphingobacterium psychroaquaticum</name>
    <dbReference type="NCBI Taxonomy" id="561061"/>
    <lineage>
        <taxon>Bacteria</taxon>
        <taxon>Pseudomonadati</taxon>
        <taxon>Bacteroidota</taxon>
        <taxon>Sphingobacteriia</taxon>
        <taxon>Sphingobacteriales</taxon>
        <taxon>Sphingobacteriaceae</taxon>
        <taxon>Sphingobacterium</taxon>
    </lineage>
</organism>
<accession>A0A1X7JPI0</accession>
<dbReference type="InterPro" id="IPR029058">
    <property type="entry name" value="AB_hydrolase_fold"/>
</dbReference>
<dbReference type="InterPro" id="IPR000801">
    <property type="entry name" value="Esterase-like"/>
</dbReference>
<sequence>MQKLYPFLITILIVAVSSRLQAQFVKTPVTFGETTVFPSKILEEERRVNIYVPPSYMDGAGKKYPVVYILDGGVEEDFFHLTSLLRFSAQAWVDRFPEAIVVGIENVNRRRDFTFVVPNLDFLEEEGFPKTSFVAHGQSAKYIQFLGEELKPFIEGTYRTEDRSVVIGESLAGLLATEILLKKPTLFTDYIIISPSLWWGGRSLLSEAHVLLNKNLKKEVNVYIGAPSKDEDTKMFNEVEQLHGIVEKSSKIHTVFDYLPQETHATVIHQAVYNALLFLKPLPTVSRP</sequence>
<evidence type="ECO:0008006" key="4">
    <source>
        <dbReference type="Google" id="ProtNLM"/>
    </source>
</evidence>
<gene>
    <name evidence="2" type="ORF">SAMN05660862_2016</name>
</gene>
<dbReference type="PANTHER" id="PTHR48098:SF6">
    <property type="entry name" value="FERRI-BACILLIBACTIN ESTERASE BESA"/>
    <property type="match status" value="1"/>
</dbReference>
<evidence type="ECO:0000313" key="2">
    <source>
        <dbReference type="EMBL" id="SMG30154.1"/>
    </source>
</evidence>
<dbReference type="InterPro" id="IPR050583">
    <property type="entry name" value="Mycobacterial_A85_antigen"/>
</dbReference>
<dbReference type="SUPFAM" id="SSF53474">
    <property type="entry name" value="alpha/beta-Hydrolases"/>
    <property type="match status" value="1"/>
</dbReference>
<evidence type="ECO:0000256" key="1">
    <source>
        <dbReference type="SAM" id="SignalP"/>
    </source>
</evidence>
<dbReference type="AlphaFoldDB" id="A0A1X7JPI0"/>
<feature type="signal peptide" evidence="1">
    <location>
        <begin position="1"/>
        <end position="22"/>
    </location>
</feature>
<dbReference type="OrthoDB" id="9784036at2"/>
<dbReference type="Proteomes" id="UP000192980">
    <property type="component" value="Unassembled WGS sequence"/>
</dbReference>
<keyword evidence="1" id="KW-0732">Signal</keyword>
<dbReference type="Gene3D" id="3.40.50.1820">
    <property type="entry name" value="alpha/beta hydrolase"/>
    <property type="match status" value="1"/>
</dbReference>
<dbReference type="EMBL" id="FXAU01000003">
    <property type="protein sequence ID" value="SMG30154.1"/>
    <property type="molecule type" value="Genomic_DNA"/>
</dbReference>
<feature type="chain" id="PRO_5013390224" description="Esterase" evidence="1">
    <location>
        <begin position="23"/>
        <end position="288"/>
    </location>
</feature>
<evidence type="ECO:0000313" key="3">
    <source>
        <dbReference type="Proteomes" id="UP000192980"/>
    </source>
</evidence>
<reference evidence="2 3" key="1">
    <citation type="submission" date="2017-04" db="EMBL/GenBank/DDBJ databases">
        <authorList>
            <person name="Afonso C.L."/>
            <person name="Miller P.J."/>
            <person name="Scott M.A."/>
            <person name="Spackman E."/>
            <person name="Goraichik I."/>
            <person name="Dimitrov K.M."/>
            <person name="Suarez D.L."/>
            <person name="Swayne D.E."/>
        </authorList>
    </citation>
    <scope>NUCLEOTIDE SEQUENCE [LARGE SCALE GENOMIC DNA]</scope>
    <source>
        <strain evidence="2 3">DSM 22418</strain>
    </source>
</reference>